<dbReference type="InterPro" id="IPR036388">
    <property type="entry name" value="WH-like_DNA-bd_sf"/>
</dbReference>
<accession>A0AAD5EKL8</accession>
<evidence type="ECO:0000256" key="3">
    <source>
        <dbReference type="ARBA" id="ARBA00023015"/>
    </source>
</evidence>
<dbReference type="PANTHER" id="PTHR10015">
    <property type="entry name" value="HEAT SHOCK TRANSCRIPTION FACTOR"/>
    <property type="match status" value="1"/>
</dbReference>
<dbReference type="SMART" id="SM00415">
    <property type="entry name" value="HSF"/>
    <property type="match status" value="1"/>
</dbReference>
<feature type="region of interest" description="Disordered" evidence="8">
    <location>
        <begin position="1"/>
        <end position="27"/>
    </location>
</feature>
<evidence type="ECO:0000313" key="11">
    <source>
        <dbReference type="Proteomes" id="UP001206595"/>
    </source>
</evidence>
<comment type="caution">
    <text evidence="10">The sequence shown here is derived from an EMBL/GenBank/DDBJ whole genome shotgun (WGS) entry which is preliminary data.</text>
</comment>
<keyword evidence="4" id="KW-0238">DNA-binding</keyword>
<dbReference type="PROSITE" id="PS00434">
    <property type="entry name" value="HSF_DOMAIN"/>
    <property type="match status" value="1"/>
</dbReference>
<protein>
    <recommendedName>
        <fullName evidence="9">HSF-type DNA-binding domain-containing protein</fullName>
    </recommendedName>
</protein>
<feature type="domain" description="HSF-type DNA-binding" evidence="9">
    <location>
        <begin position="88"/>
        <end position="112"/>
    </location>
</feature>
<gene>
    <name evidence="10" type="ORF">K450DRAFT_267363</name>
</gene>
<organism evidence="10 11">
    <name type="scientific">Umbelopsis ramanniana AG</name>
    <dbReference type="NCBI Taxonomy" id="1314678"/>
    <lineage>
        <taxon>Eukaryota</taxon>
        <taxon>Fungi</taxon>
        <taxon>Fungi incertae sedis</taxon>
        <taxon>Mucoromycota</taxon>
        <taxon>Mucoromycotina</taxon>
        <taxon>Umbelopsidomycetes</taxon>
        <taxon>Umbelopsidales</taxon>
        <taxon>Umbelopsidaceae</taxon>
        <taxon>Umbelopsis</taxon>
    </lineage>
</organism>
<dbReference type="PRINTS" id="PR00056">
    <property type="entry name" value="HSFDOMAIN"/>
</dbReference>
<dbReference type="EMBL" id="MU620892">
    <property type="protein sequence ID" value="KAI8584711.1"/>
    <property type="molecule type" value="Genomic_DNA"/>
</dbReference>
<keyword evidence="6" id="KW-0539">Nucleus</keyword>
<comment type="subcellular location">
    <subcellularLocation>
        <location evidence="1">Nucleus</location>
    </subcellularLocation>
</comment>
<reference evidence="10" key="1">
    <citation type="submission" date="2021-06" db="EMBL/GenBank/DDBJ databases">
        <authorList>
            <consortium name="DOE Joint Genome Institute"/>
            <person name="Mondo S.J."/>
            <person name="Amses K.R."/>
            <person name="Simmons D.R."/>
            <person name="Longcore J.E."/>
            <person name="Seto K."/>
            <person name="Alves G.H."/>
            <person name="Bonds A.E."/>
            <person name="Quandt C.A."/>
            <person name="Davis W.J."/>
            <person name="Chang Y."/>
            <person name="Letcher P.M."/>
            <person name="Powell M.J."/>
            <person name="Kuo A."/>
            <person name="Labutti K."/>
            <person name="Pangilinan J."/>
            <person name="Andreopoulos W."/>
            <person name="Tritt A."/>
            <person name="Riley R."/>
            <person name="Hundley H."/>
            <person name="Johnson J."/>
            <person name="Lipzen A."/>
            <person name="Barry K."/>
            <person name="Berbee M.L."/>
            <person name="Buchler N.E."/>
            <person name="Grigoriev I.V."/>
            <person name="Spatafora J.W."/>
            <person name="Stajich J.E."/>
            <person name="James T.Y."/>
        </authorList>
    </citation>
    <scope>NUCLEOTIDE SEQUENCE</scope>
    <source>
        <strain evidence="10">AG</strain>
    </source>
</reference>
<comment type="similarity">
    <text evidence="2 7">Belongs to the HSF family.</text>
</comment>
<name>A0AAD5EKL8_UMBRA</name>
<evidence type="ECO:0000259" key="9">
    <source>
        <dbReference type="PROSITE" id="PS00434"/>
    </source>
</evidence>
<evidence type="ECO:0000313" key="10">
    <source>
        <dbReference type="EMBL" id="KAI8584711.1"/>
    </source>
</evidence>
<feature type="compositionally biased region" description="Low complexity" evidence="8">
    <location>
        <begin position="1"/>
        <end position="17"/>
    </location>
</feature>
<evidence type="ECO:0000256" key="4">
    <source>
        <dbReference type="ARBA" id="ARBA00023125"/>
    </source>
</evidence>
<evidence type="ECO:0000256" key="6">
    <source>
        <dbReference type="ARBA" id="ARBA00023242"/>
    </source>
</evidence>
<keyword evidence="3" id="KW-0805">Transcription regulation</keyword>
<sequence>MAGASPLLSPSSPLLTPNSQPGSPSCLNESIPLSPIEDGQTFKSGSHTFVHKLYDMIEDVDCHPYICWSNDGTSFVVYNVVEFAKVLLPKHFKHNNFSSFVRQLNMYGFHKINKTPRNQKSMTKDQVWEFSHPQFLRGRPDLLDGIKRKAMDNDMYRREAGDMYGQISMLQVSQADIFKQLSQLQLTVSQLSQQLNQSLTAQSDQANLIKSMMESMTTSGIPVRNSQYDSNAGSYGSGNSPSVYITSPQTSQSITIPQQPSVFQSQSRGMKMNNLVTDNYIQTTLPLSPDTNSFNLACSIPLPPSPMTLSPDSPFSVMSDMQDDGMRTD</sequence>
<evidence type="ECO:0000256" key="8">
    <source>
        <dbReference type="SAM" id="MobiDB-lite"/>
    </source>
</evidence>
<dbReference type="FunFam" id="1.10.10.10:FF:000027">
    <property type="entry name" value="Heat shock transcription factor 1"/>
    <property type="match status" value="1"/>
</dbReference>
<dbReference type="Gene3D" id="1.10.10.10">
    <property type="entry name" value="Winged helix-like DNA-binding domain superfamily/Winged helix DNA-binding domain"/>
    <property type="match status" value="1"/>
</dbReference>
<dbReference type="SUPFAM" id="SSF46785">
    <property type="entry name" value="Winged helix' DNA-binding domain"/>
    <property type="match status" value="1"/>
</dbReference>
<keyword evidence="11" id="KW-1185">Reference proteome</keyword>
<dbReference type="InterPro" id="IPR000232">
    <property type="entry name" value="HSF_DNA-bd"/>
</dbReference>
<dbReference type="PANTHER" id="PTHR10015:SF427">
    <property type="entry name" value="HEAT SHOCK FACTOR PROTEIN"/>
    <property type="match status" value="1"/>
</dbReference>
<evidence type="ECO:0000256" key="7">
    <source>
        <dbReference type="RuleBase" id="RU004020"/>
    </source>
</evidence>
<feature type="compositionally biased region" description="Polar residues" evidence="8">
    <location>
        <begin position="18"/>
        <end position="27"/>
    </location>
</feature>
<dbReference type="Proteomes" id="UP001206595">
    <property type="component" value="Unassembled WGS sequence"/>
</dbReference>
<evidence type="ECO:0000256" key="2">
    <source>
        <dbReference type="ARBA" id="ARBA00006403"/>
    </source>
</evidence>
<dbReference type="AlphaFoldDB" id="A0AAD5EKL8"/>
<dbReference type="GO" id="GO:0003700">
    <property type="term" value="F:DNA-binding transcription factor activity"/>
    <property type="evidence" value="ECO:0007669"/>
    <property type="project" value="InterPro"/>
</dbReference>
<dbReference type="Pfam" id="PF00447">
    <property type="entry name" value="HSF_DNA-bind"/>
    <property type="match status" value="1"/>
</dbReference>
<feature type="region of interest" description="Disordered" evidence="8">
    <location>
        <begin position="307"/>
        <end position="329"/>
    </location>
</feature>
<dbReference type="GO" id="GO:0005634">
    <property type="term" value="C:nucleus"/>
    <property type="evidence" value="ECO:0007669"/>
    <property type="project" value="UniProtKB-SubCell"/>
</dbReference>
<reference evidence="10" key="2">
    <citation type="journal article" date="2022" name="Proc. Natl. Acad. Sci. U.S.A.">
        <title>Diploid-dominant life cycles characterize the early evolution of Fungi.</title>
        <authorList>
            <person name="Amses K.R."/>
            <person name="Simmons D.R."/>
            <person name="Longcore J.E."/>
            <person name="Mondo S.J."/>
            <person name="Seto K."/>
            <person name="Jeronimo G.H."/>
            <person name="Bonds A.E."/>
            <person name="Quandt C.A."/>
            <person name="Davis W.J."/>
            <person name="Chang Y."/>
            <person name="Federici B.A."/>
            <person name="Kuo A."/>
            <person name="LaButti K."/>
            <person name="Pangilinan J."/>
            <person name="Andreopoulos W."/>
            <person name="Tritt A."/>
            <person name="Riley R."/>
            <person name="Hundley H."/>
            <person name="Johnson J."/>
            <person name="Lipzen A."/>
            <person name="Barry K."/>
            <person name="Lang B.F."/>
            <person name="Cuomo C.A."/>
            <person name="Buchler N.E."/>
            <person name="Grigoriev I.V."/>
            <person name="Spatafora J.W."/>
            <person name="Stajich J.E."/>
            <person name="James T.Y."/>
        </authorList>
    </citation>
    <scope>NUCLEOTIDE SEQUENCE</scope>
    <source>
        <strain evidence="10">AG</strain>
    </source>
</reference>
<proteinExistence type="inferred from homology"/>
<dbReference type="GeneID" id="75918176"/>
<dbReference type="RefSeq" id="XP_051449715.1">
    <property type="nucleotide sequence ID" value="XM_051592834.1"/>
</dbReference>
<keyword evidence="5" id="KW-0804">Transcription</keyword>
<evidence type="ECO:0000256" key="1">
    <source>
        <dbReference type="ARBA" id="ARBA00004123"/>
    </source>
</evidence>
<evidence type="ECO:0000256" key="5">
    <source>
        <dbReference type="ARBA" id="ARBA00023163"/>
    </source>
</evidence>
<dbReference type="GO" id="GO:0043565">
    <property type="term" value="F:sequence-specific DNA binding"/>
    <property type="evidence" value="ECO:0007669"/>
    <property type="project" value="InterPro"/>
</dbReference>
<dbReference type="InterPro" id="IPR036390">
    <property type="entry name" value="WH_DNA-bd_sf"/>
</dbReference>